<dbReference type="InterPro" id="IPR038614">
    <property type="entry name" value="GK_N_sf"/>
</dbReference>
<dbReference type="FunFam" id="3.40.50.10180:FF:000001">
    <property type="entry name" value="Glycerate kinase"/>
    <property type="match status" value="1"/>
</dbReference>
<gene>
    <name evidence="11" type="ORF">GBAR_LOCUS3538</name>
</gene>
<evidence type="ECO:0000256" key="5">
    <source>
        <dbReference type="ARBA" id="ARBA00022679"/>
    </source>
</evidence>
<dbReference type="Pfam" id="PF05161">
    <property type="entry name" value="MOFRL"/>
    <property type="match status" value="1"/>
</dbReference>
<dbReference type="Gene3D" id="3.40.50.10180">
    <property type="entry name" value="Glycerate kinase, MOFRL-like N-terminal domain"/>
    <property type="match status" value="1"/>
</dbReference>
<organism evidence="11 12">
    <name type="scientific">Geodia barretti</name>
    <name type="common">Barrett's horny sponge</name>
    <dbReference type="NCBI Taxonomy" id="519541"/>
    <lineage>
        <taxon>Eukaryota</taxon>
        <taxon>Metazoa</taxon>
        <taxon>Porifera</taxon>
        <taxon>Demospongiae</taxon>
        <taxon>Heteroscleromorpha</taxon>
        <taxon>Tetractinellida</taxon>
        <taxon>Astrophorina</taxon>
        <taxon>Geodiidae</taxon>
        <taxon>Geodia</taxon>
    </lineage>
</organism>
<name>A0AA35R5J3_GEOBA</name>
<evidence type="ECO:0000256" key="7">
    <source>
        <dbReference type="ARBA" id="ARBA00022777"/>
    </source>
</evidence>
<dbReference type="Gene3D" id="3.40.1480.10">
    <property type="entry name" value="MOFRL domain"/>
    <property type="match status" value="1"/>
</dbReference>
<dbReference type="GO" id="GO:0005737">
    <property type="term" value="C:cytoplasm"/>
    <property type="evidence" value="ECO:0007669"/>
    <property type="project" value="TreeGrafter"/>
</dbReference>
<evidence type="ECO:0000256" key="1">
    <source>
        <dbReference type="ARBA" id="ARBA00000694"/>
    </source>
</evidence>
<keyword evidence="6" id="KW-0547">Nucleotide-binding</keyword>
<protein>
    <recommendedName>
        <fullName evidence="4">Glycerate kinase</fullName>
        <ecNumber evidence="3">2.7.1.31</ecNumber>
    </recommendedName>
</protein>
<reference evidence="11" key="1">
    <citation type="submission" date="2023-03" db="EMBL/GenBank/DDBJ databases">
        <authorList>
            <person name="Steffen K."/>
            <person name="Cardenas P."/>
        </authorList>
    </citation>
    <scope>NUCLEOTIDE SEQUENCE</scope>
</reference>
<keyword evidence="7" id="KW-0418">Kinase</keyword>
<evidence type="ECO:0000256" key="3">
    <source>
        <dbReference type="ARBA" id="ARBA00012101"/>
    </source>
</evidence>
<comment type="catalytic activity">
    <reaction evidence="1">
        <text>(R)-glycerate + ATP = (2R)-3-phosphoglycerate + ADP + H(+)</text>
        <dbReference type="Rhea" id="RHEA:23516"/>
        <dbReference type="ChEBI" id="CHEBI:15378"/>
        <dbReference type="ChEBI" id="CHEBI:16659"/>
        <dbReference type="ChEBI" id="CHEBI:30616"/>
        <dbReference type="ChEBI" id="CHEBI:58272"/>
        <dbReference type="ChEBI" id="CHEBI:456216"/>
        <dbReference type="EC" id="2.7.1.31"/>
    </reaction>
</comment>
<accession>A0AA35R5J3</accession>
<evidence type="ECO:0000259" key="9">
    <source>
        <dbReference type="Pfam" id="PF05161"/>
    </source>
</evidence>
<feature type="domain" description="MOFRL" evidence="9">
    <location>
        <begin position="325"/>
        <end position="430"/>
    </location>
</feature>
<dbReference type="GO" id="GO:0005524">
    <property type="term" value="F:ATP binding"/>
    <property type="evidence" value="ECO:0007669"/>
    <property type="project" value="UniProtKB-KW"/>
</dbReference>
<comment type="caution">
    <text evidence="11">The sequence shown here is derived from an EMBL/GenBank/DDBJ whole genome shotgun (WGS) entry which is preliminary data.</text>
</comment>
<dbReference type="InterPro" id="IPR037035">
    <property type="entry name" value="GK-like_C_sf"/>
</dbReference>
<dbReference type="SUPFAM" id="SSF82544">
    <property type="entry name" value="GckA/TtuD-like"/>
    <property type="match status" value="1"/>
</dbReference>
<evidence type="ECO:0000256" key="8">
    <source>
        <dbReference type="ARBA" id="ARBA00022840"/>
    </source>
</evidence>
<evidence type="ECO:0000256" key="2">
    <source>
        <dbReference type="ARBA" id="ARBA00005393"/>
    </source>
</evidence>
<dbReference type="InterPro" id="IPR039760">
    <property type="entry name" value="MOFRL_protein"/>
</dbReference>
<dbReference type="InterPro" id="IPR007835">
    <property type="entry name" value="MOFRL"/>
</dbReference>
<dbReference type="PANTHER" id="PTHR12227">
    <property type="entry name" value="GLYCERATE KINASE"/>
    <property type="match status" value="1"/>
</dbReference>
<comment type="similarity">
    <text evidence="2">Belongs to the glycerate kinase type-2 family.</text>
</comment>
<evidence type="ECO:0000259" key="10">
    <source>
        <dbReference type="Pfam" id="PF13660"/>
    </source>
</evidence>
<evidence type="ECO:0000313" key="11">
    <source>
        <dbReference type="EMBL" id="CAI8003061.1"/>
    </source>
</evidence>
<proteinExistence type="inferred from homology"/>
<dbReference type="AlphaFoldDB" id="A0AA35R5J3"/>
<feature type="domain" description="MOFRL-associated" evidence="10">
    <location>
        <begin position="4"/>
        <end position="241"/>
    </location>
</feature>
<sequence length="439" mass="45448">MRAHAREIFDVAVKAVDAEQCVRQFVSLDGDILRVGDQNYDLSVYHRILVVGTGKASPQMGVALEDVLGDHISGGSMNTKYDHALPLKHIDIVECGHPVPDESGVEGVGRIMRLLKEADENTLVICLISGGGSALAPAPAEGLTLADKQKTTSLLLACGANIVELNAIRKHLSRLKGGGLARAAFPATVVALMLSDVIGDPMDVIASGPTVPDTATFKTCMDILDKYELVDKIPESVRLRLNAGLAGDIEDTPKPGDTALSKVQNLVVGSNGLAVTAANNKAMALGYNTLVLSTRIEGEAREVAYVYAGIAKEIVTSGQPLAAPACVIAGGETTVLVRGDGKGGRNQEIPLSGAIQLAGWDNVVLFSGGTDGTDGPTDAAGAVADGQTIARAEALGLSAIAHLKNNDAYNFFKPLDDLIITGATGTNVADVALVMVGNA</sequence>
<dbReference type="FunFam" id="3.40.1480.10:FF:000002">
    <property type="entry name" value="Glycerate kinase"/>
    <property type="match status" value="1"/>
</dbReference>
<keyword evidence="8" id="KW-0067">ATP-binding</keyword>
<evidence type="ECO:0000256" key="6">
    <source>
        <dbReference type="ARBA" id="ARBA00022741"/>
    </source>
</evidence>
<dbReference type="Pfam" id="PF13660">
    <property type="entry name" value="DUF4147"/>
    <property type="match status" value="1"/>
</dbReference>
<dbReference type="InterPro" id="IPR025286">
    <property type="entry name" value="MOFRL_assoc_dom"/>
</dbReference>
<evidence type="ECO:0000256" key="4">
    <source>
        <dbReference type="ARBA" id="ARBA00020720"/>
    </source>
</evidence>
<evidence type="ECO:0000313" key="12">
    <source>
        <dbReference type="Proteomes" id="UP001174909"/>
    </source>
</evidence>
<keyword evidence="5" id="KW-0808">Transferase</keyword>
<dbReference type="GO" id="GO:0008887">
    <property type="term" value="F:glycerate kinase activity"/>
    <property type="evidence" value="ECO:0007669"/>
    <property type="project" value="UniProtKB-EC"/>
</dbReference>
<dbReference type="PANTHER" id="PTHR12227:SF0">
    <property type="entry name" value="GLYCERATE KINASE"/>
    <property type="match status" value="1"/>
</dbReference>
<dbReference type="Proteomes" id="UP001174909">
    <property type="component" value="Unassembled WGS sequence"/>
</dbReference>
<keyword evidence="12" id="KW-1185">Reference proteome</keyword>
<dbReference type="EC" id="2.7.1.31" evidence="3"/>
<dbReference type="EMBL" id="CASHTH010000502">
    <property type="protein sequence ID" value="CAI8003061.1"/>
    <property type="molecule type" value="Genomic_DNA"/>
</dbReference>